<feature type="region of interest" description="Disordered" evidence="2">
    <location>
        <begin position="24"/>
        <end position="48"/>
    </location>
</feature>
<dbReference type="GO" id="GO:0048009">
    <property type="term" value="P:insulin-like growth factor receptor signaling pathway"/>
    <property type="evidence" value="ECO:0007669"/>
    <property type="project" value="TreeGrafter"/>
</dbReference>
<gene>
    <name evidence="3" type="ORF">ANANG_G00167400</name>
</gene>
<keyword evidence="4" id="KW-1185">Reference proteome</keyword>
<dbReference type="AlphaFoldDB" id="A0A9D3MCA0"/>
<evidence type="ECO:0000313" key="3">
    <source>
        <dbReference type="EMBL" id="KAG5844848.1"/>
    </source>
</evidence>
<dbReference type="InterPro" id="IPR051640">
    <property type="entry name" value="GRB10-interact_GYF"/>
</dbReference>
<reference evidence="3" key="1">
    <citation type="submission" date="2021-01" db="EMBL/GenBank/DDBJ databases">
        <title>A chromosome-scale assembly of European eel, Anguilla anguilla.</title>
        <authorList>
            <person name="Henkel C."/>
            <person name="Jong-Raadsen S.A."/>
            <person name="Dufour S."/>
            <person name="Weltzien F.-A."/>
            <person name="Palstra A.P."/>
            <person name="Pelster B."/>
            <person name="Spaink H.P."/>
            <person name="Van Den Thillart G.E."/>
            <person name="Jansen H."/>
            <person name="Zahm M."/>
            <person name="Klopp C."/>
            <person name="Cedric C."/>
            <person name="Louis A."/>
            <person name="Berthelot C."/>
            <person name="Parey E."/>
            <person name="Roest Crollius H."/>
            <person name="Montfort J."/>
            <person name="Robinson-Rechavi M."/>
            <person name="Bucao C."/>
            <person name="Bouchez O."/>
            <person name="Gislard M."/>
            <person name="Lluch J."/>
            <person name="Milhes M."/>
            <person name="Lampietro C."/>
            <person name="Lopez Roques C."/>
            <person name="Donnadieu C."/>
            <person name="Braasch I."/>
            <person name="Desvignes T."/>
            <person name="Postlethwait J."/>
            <person name="Bobe J."/>
            <person name="Guiguen Y."/>
            <person name="Dirks R."/>
        </authorList>
    </citation>
    <scope>NUCLEOTIDE SEQUENCE</scope>
    <source>
        <strain evidence="3">Tag_6206</strain>
        <tissue evidence="3">Liver</tissue>
    </source>
</reference>
<keyword evidence="1" id="KW-0175">Coiled coil</keyword>
<dbReference type="GO" id="GO:0005829">
    <property type="term" value="C:cytosol"/>
    <property type="evidence" value="ECO:0007669"/>
    <property type="project" value="TreeGrafter"/>
</dbReference>
<proteinExistence type="predicted"/>
<feature type="compositionally biased region" description="Polar residues" evidence="2">
    <location>
        <begin position="24"/>
        <end position="41"/>
    </location>
</feature>
<feature type="coiled-coil region" evidence="1">
    <location>
        <begin position="130"/>
        <end position="157"/>
    </location>
</feature>
<dbReference type="PANTHER" id="PTHR14445">
    <property type="entry name" value="GRB10 INTERACTING GYF PROTEIN"/>
    <property type="match status" value="1"/>
</dbReference>
<protein>
    <submittedName>
        <fullName evidence="3">Uncharacterized protein</fullName>
    </submittedName>
</protein>
<dbReference type="PANTHER" id="PTHR14445:SF37">
    <property type="entry name" value="GRB10-INTERACTING GYF PROTEIN 1"/>
    <property type="match status" value="1"/>
</dbReference>
<evidence type="ECO:0000256" key="2">
    <source>
        <dbReference type="SAM" id="MobiDB-lite"/>
    </source>
</evidence>
<sequence length="231" mass="25588">MEGNRGGAGMGLWDEAVKNQTSLRTLGLKTSRSSPSLSEQYMPSRRRHTEEEEKLMKLLQGLKSQDGFTTWCEQMLHALNSSANNNCSSSDVSSIVAYLKEVESPYEVHDFIRSYLGDTVEAKEFAKHFLERRAKQRSNQQRQLQQLSKEVAGLTASFPLQDSVRGSSSGTLQSVFQAAHAGKGGAYDPQGGKMIKKQPMMLHSDSSILGYSFHGAGDRLSLSEMDPVEDY</sequence>
<accession>A0A9D3MCA0</accession>
<evidence type="ECO:0000313" key="4">
    <source>
        <dbReference type="Proteomes" id="UP001044222"/>
    </source>
</evidence>
<dbReference type="EMBL" id="JAFIRN010000008">
    <property type="protein sequence ID" value="KAG5844848.1"/>
    <property type="molecule type" value="Genomic_DNA"/>
</dbReference>
<dbReference type="Proteomes" id="UP001044222">
    <property type="component" value="Chromosome 8"/>
</dbReference>
<comment type="caution">
    <text evidence="3">The sequence shown here is derived from an EMBL/GenBank/DDBJ whole genome shotgun (WGS) entry which is preliminary data.</text>
</comment>
<name>A0A9D3MCA0_ANGAN</name>
<organism evidence="3 4">
    <name type="scientific">Anguilla anguilla</name>
    <name type="common">European freshwater eel</name>
    <name type="synonym">Muraena anguilla</name>
    <dbReference type="NCBI Taxonomy" id="7936"/>
    <lineage>
        <taxon>Eukaryota</taxon>
        <taxon>Metazoa</taxon>
        <taxon>Chordata</taxon>
        <taxon>Craniata</taxon>
        <taxon>Vertebrata</taxon>
        <taxon>Euteleostomi</taxon>
        <taxon>Actinopterygii</taxon>
        <taxon>Neopterygii</taxon>
        <taxon>Teleostei</taxon>
        <taxon>Anguilliformes</taxon>
        <taxon>Anguillidae</taxon>
        <taxon>Anguilla</taxon>
    </lineage>
</organism>
<evidence type="ECO:0000256" key="1">
    <source>
        <dbReference type="SAM" id="Coils"/>
    </source>
</evidence>